<dbReference type="PANTHER" id="PTHR46706">
    <property type="entry name" value="PROTEIN QUA-1-RELATED"/>
    <property type="match status" value="1"/>
</dbReference>
<organism evidence="3 4">
    <name type="scientific">Oesophagostomum dentatum</name>
    <name type="common">Nodular worm</name>
    <dbReference type="NCBI Taxonomy" id="61180"/>
    <lineage>
        <taxon>Eukaryota</taxon>
        <taxon>Metazoa</taxon>
        <taxon>Ecdysozoa</taxon>
        <taxon>Nematoda</taxon>
        <taxon>Chromadorea</taxon>
        <taxon>Rhabditida</taxon>
        <taxon>Rhabditina</taxon>
        <taxon>Rhabditomorpha</taxon>
        <taxon>Strongyloidea</taxon>
        <taxon>Strongylidae</taxon>
        <taxon>Oesophagostomum</taxon>
    </lineage>
</organism>
<dbReference type="InterPro" id="IPR052140">
    <property type="entry name" value="Dev_Signal_Hedgehog-like"/>
</dbReference>
<keyword evidence="2" id="KW-0732">Signal</keyword>
<dbReference type="AlphaFoldDB" id="A0A0B1TQF6"/>
<accession>A0A0B1TQF6</accession>
<evidence type="ECO:0000256" key="1">
    <source>
        <dbReference type="ARBA" id="ARBA00022473"/>
    </source>
</evidence>
<dbReference type="OrthoDB" id="5860691at2759"/>
<gene>
    <name evidence="3" type="ORF">OESDEN_00272</name>
</gene>
<evidence type="ECO:0000256" key="2">
    <source>
        <dbReference type="SAM" id="SignalP"/>
    </source>
</evidence>
<feature type="chain" id="PRO_5012949375" evidence="2">
    <location>
        <begin position="16"/>
        <end position="154"/>
    </location>
</feature>
<protein>
    <submittedName>
        <fullName evidence="3">Uncharacterized protein</fullName>
    </submittedName>
</protein>
<dbReference type="Proteomes" id="UP000053660">
    <property type="component" value="Unassembled WGS sequence"/>
</dbReference>
<sequence length="154" mass="16419">MILWILLLLLAGANASFCGRSGVPFSVEVLPSGAPVLGCAQPSCLAQPADDVDDSVFNTDASGQIDGFFREGDNSHQGYLQTNKLRARTVHSKLRLLLQCCTFEGLRFSQIVGVTPIGPGEAVTGGEVVRDGRQISFDVIANIRKVVNSADPKM</sequence>
<evidence type="ECO:0000313" key="3">
    <source>
        <dbReference type="EMBL" id="KHJ99763.1"/>
    </source>
</evidence>
<dbReference type="EMBL" id="KN549206">
    <property type="protein sequence ID" value="KHJ99763.1"/>
    <property type="molecule type" value="Genomic_DNA"/>
</dbReference>
<keyword evidence="4" id="KW-1185">Reference proteome</keyword>
<keyword evidence="1" id="KW-0217">Developmental protein</keyword>
<dbReference type="PANTHER" id="PTHR46706:SF12">
    <property type="entry name" value="PROTEIN QUA-1-RELATED"/>
    <property type="match status" value="1"/>
</dbReference>
<proteinExistence type="predicted"/>
<reference evidence="3 4" key="1">
    <citation type="submission" date="2014-03" db="EMBL/GenBank/DDBJ databases">
        <title>Draft genome of the hookworm Oesophagostomum dentatum.</title>
        <authorList>
            <person name="Mitreva M."/>
        </authorList>
    </citation>
    <scope>NUCLEOTIDE SEQUENCE [LARGE SCALE GENOMIC DNA]</scope>
    <source>
        <strain evidence="3 4">OD-Hann</strain>
    </source>
</reference>
<name>A0A0B1TQF6_OESDE</name>
<evidence type="ECO:0000313" key="4">
    <source>
        <dbReference type="Proteomes" id="UP000053660"/>
    </source>
</evidence>
<feature type="signal peptide" evidence="2">
    <location>
        <begin position="1"/>
        <end position="15"/>
    </location>
</feature>